<dbReference type="EMBL" id="FQWL01000001">
    <property type="protein sequence ID" value="SHG23367.1"/>
    <property type="molecule type" value="Genomic_DNA"/>
</dbReference>
<feature type="transmembrane region" description="Helical" evidence="1">
    <location>
        <begin position="52"/>
        <end position="77"/>
    </location>
</feature>
<feature type="transmembrane region" description="Helical" evidence="1">
    <location>
        <begin position="12"/>
        <end position="32"/>
    </location>
</feature>
<keyword evidence="1" id="KW-0472">Membrane</keyword>
<keyword evidence="1" id="KW-1133">Transmembrane helix</keyword>
<feature type="transmembrane region" description="Helical" evidence="1">
    <location>
        <begin position="139"/>
        <end position="160"/>
    </location>
</feature>
<evidence type="ECO:0000313" key="2">
    <source>
        <dbReference type="EMBL" id="SHG23367.1"/>
    </source>
</evidence>
<dbReference type="RefSeq" id="WP_073176264.1">
    <property type="nucleotide sequence ID" value="NZ_FQWL01000001.1"/>
</dbReference>
<name>A0A1M5I5B1_9FLAO</name>
<dbReference type="Proteomes" id="UP000184532">
    <property type="component" value="Unassembled WGS sequence"/>
</dbReference>
<dbReference type="OrthoDB" id="1176146at2"/>
<dbReference type="AlphaFoldDB" id="A0A1M5I5B1"/>
<dbReference type="STRING" id="570519.SAMN04488116_0442"/>
<gene>
    <name evidence="2" type="ORF">SAMN04488116_0442</name>
</gene>
<evidence type="ECO:0008006" key="4">
    <source>
        <dbReference type="Google" id="ProtNLM"/>
    </source>
</evidence>
<proteinExistence type="predicted"/>
<protein>
    <recommendedName>
        <fullName evidence="4">DUF4386 domain-containing protein</fullName>
    </recommendedName>
</protein>
<feature type="transmembrane region" description="Helical" evidence="1">
    <location>
        <begin position="84"/>
        <end position="104"/>
    </location>
</feature>
<organism evidence="2 3">
    <name type="scientific">Flagellimonas flava</name>
    <dbReference type="NCBI Taxonomy" id="570519"/>
    <lineage>
        <taxon>Bacteria</taxon>
        <taxon>Pseudomonadati</taxon>
        <taxon>Bacteroidota</taxon>
        <taxon>Flavobacteriia</taxon>
        <taxon>Flavobacteriales</taxon>
        <taxon>Flavobacteriaceae</taxon>
        <taxon>Flagellimonas</taxon>
    </lineage>
</organism>
<dbReference type="InterPro" id="IPR025495">
    <property type="entry name" value="DUF4386"/>
</dbReference>
<evidence type="ECO:0000256" key="1">
    <source>
        <dbReference type="SAM" id="Phobius"/>
    </source>
</evidence>
<dbReference type="Pfam" id="PF14329">
    <property type="entry name" value="DUF4386"/>
    <property type="match status" value="1"/>
</dbReference>
<feature type="transmembrane region" description="Helical" evidence="1">
    <location>
        <begin position="172"/>
        <end position="190"/>
    </location>
</feature>
<keyword evidence="3" id="KW-1185">Reference proteome</keyword>
<keyword evidence="1" id="KW-0812">Transmembrane</keyword>
<reference evidence="3" key="1">
    <citation type="submission" date="2016-11" db="EMBL/GenBank/DDBJ databases">
        <authorList>
            <person name="Varghese N."/>
            <person name="Submissions S."/>
        </authorList>
    </citation>
    <scope>NUCLEOTIDE SEQUENCE [LARGE SCALE GENOMIC DNA]</scope>
    <source>
        <strain evidence="3">DSM 22638</strain>
    </source>
</reference>
<accession>A0A1M5I5B1</accession>
<evidence type="ECO:0000313" key="3">
    <source>
        <dbReference type="Proteomes" id="UP000184532"/>
    </source>
</evidence>
<sequence>MQTNQKIGRTIGFLLLIIIALGIPSVIFRGLSSSLVNSSDFLSLVSENAMEMRIAVLLDIIVSALWIAVAAVVFPYLKKFNNQLALAYMAIWSVYFGIIIFSNISHLSLISLSQEFETMGQLNSEYFTLVGRLKVDDYFWAHFFGIMLYASAAFIFYYFLFHKRYVPRFLSLWGMIAISIVFVACWLNIFEVDISFHFFSQNGLHMIILMGWLVAKGFSEPKAP</sequence>